<dbReference type="SUPFAM" id="SSF54160">
    <property type="entry name" value="Chromo domain-like"/>
    <property type="match status" value="2"/>
</dbReference>
<dbReference type="GO" id="GO:0005634">
    <property type="term" value="C:nucleus"/>
    <property type="evidence" value="ECO:0007669"/>
    <property type="project" value="UniProtKB-SubCell"/>
</dbReference>
<dbReference type="GO" id="GO:0005694">
    <property type="term" value="C:chromosome"/>
    <property type="evidence" value="ECO:0007669"/>
    <property type="project" value="UniProtKB-ARBA"/>
</dbReference>
<dbReference type="InterPro" id="IPR051219">
    <property type="entry name" value="Heterochromatin_chromo-domain"/>
</dbReference>
<feature type="compositionally biased region" description="Basic and acidic residues" evidence="3">
    <location>
        <begin position="204"/>
        <end position="213"/>
    </location>
</feature>
<evidence type="ECO:0000256" key="1">
    <source>
        <dbReference type="ARBA" id="ARBA00004123"/>
    </source>
</evidence>
<feature type="compositionally biased region" description="Basic residues" evidence="3">
    <location>
        <begin position="184"/>
        <end position="203"/>
    </location>
</feature>
<accession>A0AAV7IZ58</accession>
<dbReference type="InterPro" id="IPR000953">
    <property type="entry name" value="Chromo/chromo_shadow_dom"/>
</dbReference>
<dbReference type="Gene3D" id="2.40.50.40">
    <property type="match status" value="2"/>
</dbReference>
<feature type="compositionally biased region" description="Basic and acidic residues" evidence="3">
    <location>
        <begin position="28"/>
        <end position="41"/>
    </location>
</feature>
<dbReference type="PROSITE" id="PS50013">
    <property type="entry name" value="CHROMO_2"/>
    <property type="match status" value="2"/>
</dbReference>
<dbReference type="PANTHER" id="PTHR22812">
    <property type="entry name" value="CHROMOBOX PROTEIN"/>
    <property type="match status" value="1"/>
</dbReference>
<dbReference type="AlphaFoldDB" id="A0AAV7IZ58"/>
<feature type="compositionally biased region" description="Acidic residues" evidence="3">
    <location>
        <begin position="246"/>
        <end position="259"/>
    </location>
</feature>
<dbReference type="SMART" id="SM00298">
    <property type="entry name" value="CHROMO"/>
    <property type="match status" value="2"/>
</dbReference>
<organism evidence="5 6">
    <name type="scientific">Cotesia glomerata</name>
    <name type="common">Lepidopteran parasitic wasp</name>
    <name type="synonym">Apanteles glomeratus</name>
    <dbReference type="NCBI Taxonomy" id="32391"/>
    <lineage>
        <taxon>Eukaryota</taxon>
        <taxon>Metazoa</taxon>
        <taxon>Ecdysozoa</taxon>
        <taxon>Arthropoda</taxon>
        <taxon>Hexapoda</taxon>
        <taxon>Insecta</taxon>
        <taxon>Pterygota</taxon>
        <taxon>Neoptera</taxon>
        <taxon>Endopterygota</taxon>
        <taxon>Hymenoptera</taxon>
        <taxon>Apocrita</taxon>
        <taxon>Ichneumonoidea</taxon>
        <taxon>Braconidae</taxon>
        <taxon>Microgastrinae</taxon>
        <taxon>Cotesia</taxon>
    </lineage>
</organism>
<evidence type="ECO:0000256" key="3">
    <source>
        <dbReference type="SAM" id="MobiDB-lite"/>
    </source>
</evidence>
<protein>
    <recommendedName>
        <fullName evidence="4">Chromo domain-containing protein</fullName>
    </recommendedName>
</protein>
<dbReference type="InterPro" id="IPR023780">
    <property type="entry name" value="Chromo_domain"/>
</dbReference>
<evidence type="ECO:0000256" key="2">
    <source>
        <dbReference type="ARBA" id="ARBA00023242"/>
    </source>
</evidence>
<keyword evidence="6" id="KW-1185">Reference proteome</keyword>
<feature type="region of interest" description="Disordered" evidence="3">
    <location>
        <begin position="160"/>
        <end position="261"/>
    </location>
</feature>
<evidence type="ECO:0000259" key="4">
    <source>
        <dbReference type="PROSITE" id="PS50013"/>
    </source>
</evidence>
<feature type="domain" description="Chromo" evidence="4">
    <location>
        <begin position="118"/>
        <end position="176"/>
    </location>
</feature>
<keyword evidence="2" id="KW-0539">Nucleus</keyword>
<dbReference type="CDD" id="cd00024">
    <property type="entry name" value="CD_CSD"/>
    <property type="match status" value="1"/>
</dbReference>
<feature type="region of interest" description="Disordered" evidence="3">
    <location>
        <begin position="1"/>
        <end position="120"/>
    </location>
</feature>
<dbReference type="PROSITE" id="PS00598">
    <property type="entry name" value="CHROMO_1"/>
    <property type="match status" value="2"/>
</dbReference>
<dbReference type="Pfam" id="PF00385">
    <property type="entry name" value="Chromo"/>
    <property type="match status" value="2"/>
</dbReference>
<reference evidence="5 6" key="1">
    <citation type="journal article" date="2021" name="J. Hered.">
        <title>A chromosome-level genome assembly of the parasitoid wasp, Cotesia glomerata (Hymenoptera: Braconidae).</title>
        <authorList>
            <person name="Pinto B.J."/>
            <person name="Weis J.J."/>
            <person name="Gamble T."/>
            <person name="Ode P.J."/>
            <person name="Paul R."/>
            <person name="Zaspel J.M."/>
        </authorList>
    </citation>
    <scope>NUCLEOTIDE SEQUENCE [LARGE SCALE GENOMIC DNA]</scope>
    <source>
        <strain evidence="5">CgM1</strain>
    </source>
</reference>
<dbReference type="Proteomes" id="UP000826195">
    <property type="component" value="Unassembled WGS sequence"/>
</dbReference>
<dbReference type="EMBL" id="JAHXZJ010000374">
    <property type="protein sequence ID" value="KAH0560111.1"/>
    <property type="molecule type" value="Genomic_DNA"/>
</dbReference>
<feature type="compositionally biased region" description="Acidic residues" evidence="3">
    <location>
        <begin position="160"/>
        <end position="170"/>
    </location>
</feature>
<feature type="compositionally biased region" description="Acidic residues" evidence="3">
    <location>
        <begin position="109"/>
        <end position="118"/>
    </location>
</feature>
<feature type="compositionally biased region" description="Basic and acidic residues" evidence="3">
    <location>
        <begin position="171"/>
        <end position="183"/>
    </location>
</feature>
<name>A0AAV7IZ58_COTGL</name>
<comment type="subcellular location">
    <subcellularLocation>
        <location evidence="1">Nucleus</location>
    </subcellularLocation>
</comment>
<feature type="compositionally biased region" description="Basic and acidic residues" evidence="3">
    <location>
        <begin position="55"/>
        <end position="79"/>
    </location>
</feature>
<evidence type="ECO:0000313" key="6">
    <source>
        <dbReference type="Proteomes" id="UP000826195"/>
    </source>
</evidence>
<dbReference type="InterPro" id="IPR016197">
    <property type="entry name" value="Chromo-like_dom_sf"/>
</dbReference>
<feature type="compositionally biased region" description="Basic residues" evidence="3">
    <location>
        <begin position="1"/>
        <end position="11"/>
    </location>
</feature>
<dbReference type="PRINTS" id="PR00504">
    <property type="entry name" value="CHROMODOMAIN"/>
</dbReference>
<gene>
    <name evidence="5" type="ORF">KQX54_001471</name>
</gene>
<dbReference type="InterPro" id="IPR023779">
    <property type="entry name" value="Chromodomain_CS"/>
</dbReference>
<feature type="domain" description="Chromo" evidence="4">
    <location>
        <begin position="259"/>
        <end position="318"/>
    </location>
</feature>
<dbReference type="InterPro" id="IPR017984">
    <property type="entry name" value="Chromo_dom_subgr"/>
</dbReference>
<sequence>MRRLMKGKRRKSESPSDAESEENGDNAHQVEDADQPNKSDDNNESASKSKRKASRGKDKTSADDSDLNKNDNDADEKLSEISAQENGNPAKGGDNKRRKKEDRKPTTSEENDNSEQEYEVEKIISRRTIKGRRQFLVRWKGYDESADTWENEKDLNCEQLIEDYMAEEENNGDKIDQTEEKAKKSTKKTPKSNKKTKKTKATKRQRDSDNKEPENDEDGGTEEDASEEKTPTKRGRKSKAAKPQNDDNEDENGDEEKEFEVEKVLDVHFKKNKSREFLIRWKGFTAADDTWEPEANLNCPDLITKFMEKVEKARSTELRELRTNPSHTKRYTLTMHNKERRLSRRNLGKERATYHECDE</sequence>
<proteinExistence type="predicted"/>
<evidence type="ECO:0000313" key="5">
    <source>
        <dbReference type="EMBL" id="KAH0560111.1"/>
    </source>
</evidence>
<comment type="caution">
    <text evidence="5">The sequence shown here is derived from an EMBL/GenBank/DDBJ whole genome shotgun (WGS) entry which is preliminary data.</text>
</comment>
<feature type="compositionally biased region" description="Acidic residues" evidence="3">
    <location>
        <begin position="214"/>
        <end position="226"/>
    </location>
</feature>